<evidence type="ECO:0000313" key="3">
    <source>
        <dbReference type="Proteomes" id="UP001194696"/>
    </source>
</evidence>
<accession>A0ABQ7KBM4</accession>
<reference evidence="2 3" key="1">
    <citation type="journal article" date="2020" name="Fungal Divers.">
        <title>Resolving the Mortierellaceae phylogeny through synthesis of multi-gene phylogenetics and phylogenomics.</title>
        <authorList>
            <person name="Vandepol N."/>
            <person name="Liber J."/>
            <person name="Desiro A."/>
            <person name="Na H."/>
            <person name="Kennedy M."/>
            <person name="Barry K."/>
            <person name="Grigoriev I.V."/>
            <person name="Miller A.N."/>
            <person name="O'Donnell K."/>
            <person name="Stajich J.E."/>
            <person name="Bonito G."/>
        </authorList>
    </citation>
    <scope>NUCLEOTIDE SEQUENCE [LARGE SCALE GENOMIC DNA]</scope>
    <source>
        <strain evidence="2 3">AD045</strain>
    </source>
</reference>
<dbReference type="EMBL" id="JAAAIM010000074">
    <property type="protein sequence ID" value="KAG0295821.1"/>
    <property type="molecule type" value="Genomic_DNA"/>
</dbReference>
<organism evidence="2 3">
    <name type="scientific">Linnemannia gamsii</name>
    <dbReference type="NCBI Taxonomy" id="64522"/>
    <lineage>
        <taxon>Eukaryota</taxon>
        <taxon>Fungi</taxon>
        <taxon>Fungi incertae sedis</taxon>
        <taxon>Mucoromycota</taxon>
        <taxon>Mortierellomycotina</taxon>
        <taxon>Mortierellomycetes</taxon>
        <taxon>Mortierellales</taxon>
        <taxon>Mortierellaceae</taxon>
        <taxon>Linnemannia</taxon>
    </lineage>
</organism>
<evidence type="ECO:0000256" key="1">
    <source>
        <dbReference type="SAM" id="MobiDB-lite"/>
    </source>
</evidence>
<feature type="region of interest" description="Disordered" evidence="1">
    <location>
        <begin position="109"/>
        <end position="161"/>
    </location>
</feature>
<sequence>MSEIRHSTVYYSEKAPIQIQTHDPITGEIDFKEVDGENGEEKIALSLDQLPEHLYSHPPPELHHKMSSLSVASTVTLSVSTPTHVHPECGSEDDLKKGKAAAVVTAVVQAKKGATASPTSSKGTKDAKTKSKVQLRRDVSVSKNIKTKNATGTAANPKPFT</sequence>
<gene>
    <name evidence="2" type="ORF">BGZ96_010939</name>
</gene>
<keyword evidence="3" id="KW-1185">Reference proteome</keyword>
<proteinExistence type="predicted"/>
<protein>
    <submittedName>
        <fullName evidence="2">Uncharacterized protein</fullName>
    </submittedName>
</protein>
<feature type="compositionally biased region" description="Polar residues" evidence="1">
    <location>
        <begin position="141"/>
        <end position="154"/>
    </location>
</feature>
<comment type="caution">
    <text evidence="2">The sequence shown here is derived from an EMBL/GenBank/DDBJ whole genome shotgun (WGS) entry which is preliminary data.</text>
</comment>
<evidence type="ECO:0000313" key="2">
    <source>
        <dbReference type="EMBL" id="KAG0295821.1"/>
    </source>
</evidence>
<name>A0ABQ7KBM4_9FUNG</name>
<feature type="compositionally biased region" description="Basic and acidic residues" evidence="1">
    <location>
        <begin position="123"/>
        <end position="140"/>
    </location>
</feature>
<dbReference type="Proteomes" id="UP001194696">
    <property type="component" value="Unassembled WGS sequence"/>
</dbReference>